<evidence type="ECO:0000256" key="1">
    <source>
        <dbReference type="SAM" id="MobiDB-lite"/>
    </source>
</evidence>
<sequence>MSYGTPPPPPPQYGSPAPGQPGQPAGNNKKAIWALVLGILSIPCCSIFTGIPAIILGKMAQGEIAGSGGAQGGRGMATAGFILGIVSIALFILNIILYATGVLSFDGTTTTY</sequence>
<organism evidence="4 5">
    <name type="scientific">Nocardioides albertanoniae</name>
    <dbReference type="NCBI Taxonomy" id="1175486"/>
    <lineage>
        <taxon>Bacteria</taxon>
        <taxon>Bacillati</taxon>
        <taxon>Actinomycetota</taxon>
        <taxon>Actinomycetes</taxon>
        <taxon>Propionibacteriales</taxon>
        <taxon>Nocardioidaceae</taxon>
        <taxon>Nocardioides</taxon>
    </lineage>
</organism>
<feature type="compositionally biased region" description="Pro residues" evidence="1">
    <location>
        <begin position="1"/>
        <end position="21"/>
    </location>
</feature>
<feature type="domain" description="DUF4190" evidence="3">
    <location>
        <begin position="30"/>
        <end position="93"/>
    </location>
</feature>
<keyword evidence="2" id="KW-0812">Transmembrane</keyword>
<evidence type="ECO:0000256" key="2">
    <source>
        <dbReference type="SAM" id="Phobius"/>
    </source>
</evidence>
<dbReference type="Proteomes" id="UP000320209">
    <property type="component" value="Unassembled WGS sequence"/>
</dbReference>
<evidence type="ECO:0000313" key="4">
    <source>
        <dbReference type="EMBL" id="TQL69189.1"/>
    </source>
</evidence>
<evidence type="ECO:0000259" key="3">
    <source>
        <dbReference type="Pfam" id="PF13828"/>
    </source>
</evidence>
<gene>
    <name evidence="4" type="ORF">FB381_3092</name>
</gene>
<dbReference type="Pfam" id="PF13828">
    <property type="entry name" value="DUF4190"/>
    <property type="match status" value="1"/>
</dbReference>
<dbReference type="EMBL" id="VFOV01000001">
    <property type="protein sequence ID" value="TQL69189.1"/>
    <property type="molecule type" value="Genomic_DNA"/>
</dbReference>
<name>A0A543A9G2_9ACTN</name>
<keyword evidence="2" id="KW-0472">Membrane</keyword>
<dbReference type="InterPro" id="IPR025241">
    <property type="entry name" value="DUF4190"/>
</dbReference>
<comment type="caution">
    <text evidence="4">The sequence shown here is derived from an EMBL/GenBank/DDBJ whole genome shotgun (WGS) entry which is preliminary data.</text>
</comment>
<feature type="transmembrane region" description="Helical" evidence="2">
    <location>
        <begin position="77"/>
        <end position="99"/>
    </location>
</feature>
<evidence type="ECO:0000313" key="5">
    <source>
        <dbReference type="Proteomes" id="UP000320209"/>
    </source>
</evidence>
<dbReference type="RefSeq" id="WP_141781090.1">
    <property type="nucleotide sequence ID" value="NZ_VFOV01000001.1"/>
</dbReference>
<dbReference type="OrthoDB" id="3733716at2"/>
<dbReference type="AlphaFoldDB" id="A0A543A9G2"/>
<accession>A0A543A9G2</accession>
<proteinExistence type="predicted"/>
<protein>
    <submittedName>
        <fullName evidence="4">Uncharacterized protein DUF4190</fullName>
    </submittedName>
</protein>
<feature type="transmembrane region" description="Helical" evidence="2">
    <location>
        <begin position="31"/>
        <end position="56"/>
    </location>
</feature>
<keyword evidence="2" id="KW-1133">Transmembrane helix</keyword>
<reference evidence="4 5" key="1">
    <citation type="submission" date="2019-06" db="EMBL/GenBank/DDBJ databases">
        <title>Sequencing the genomes of 1000 actinobacteria strains.</title>
        <authorList>
            <person name="Klenk H.-P."/>
        </authorList>
    </citation>
    <scope>NUCLEOTIDE SEQUENCE [LARGE SCALE GENOMIC DNA]</scope>
    <source>
        <strain evidence="4 5">DSM 25218</strain>
    </source>
</reference>
<feature type="region of interest" description="Disordered" evidence="1">
    <location>
        <begin position="1"/>
        <end position="25"/>
    </location>
</feature>
<keyword evidence="5" id="KW-1185">Reference proteome</keyword>